<dbReference type="OMA" id="GANPWEW"/>
<dbReference type="Gene3D" id="3.90.1300.10">
    <property type="entry name" value="Amidase signature (AS) domain"/>
    <property type="match status" value="1"/>
</dbReference>
<evidence type="ECO:0000313" key="4">
    <source>
        <dbReference type="EMBL" id="KJA29634.1"/>
    </source>
</evidence>
<dbReference type="OrthoDB" id="5423360at2759"/>
<dbReference type="InterPro" id="IPR058329">
    <property type="entry name" value="Arp1_N"/>
</dbReference>
<feature type="chain" id="PRO_5002260631" evidence="1">
    <location>
        <begin position="21"/>
        <end position="674"/>
    </location>
</feature>
<dbReference type="Pfam" id="PF26053">
    <property type="entry name" value="DUF8016"/>
    <property type="match status" value="1"/>
</dbReference>
<dbReference type="InterPro" id="IPR036928">
    <property type="entry name" value="AS_sf"/>
</dbReference>
<feature type="domain" description="Amidase" evidence="2">
    <location>
        <begin position="211"/>
        <end position="389"/>
    </location>
</feature>
<accession>A0A0D2PFW1</accession>
<dbReference type="Pfam" id="PF01425">
    <property type="entry name" value="Amidase"/>
    <property type="match status" value="1"/>
</dbReference>
<keyword evidence="1" id="KW-0732">Signal</keyword>
<keyword evidence="5" id="KW-1185">Reference proteome</keyword>
<dbReference type="PANTHER" id="PTHR46310">
    <property type="entry name" value="AMIDASE 1"/>
    <property type="match status" value="1"/>
</dbReference>
<evidence type="ECO:0000259" key="2">
    <source>
        <dbReference type="Pfam" id="PF01425"/>
    </source>
</evidence>
<reference evidence="5" key="1">
    <citation type="submission" date="2014-04" db="EMBL/GenBank/DDBJ databases">
        <title>Evolutionary Origins and Diversification of the Mycorrhizal Mutualists.</title>
        <authorList>
            <consortium name="DOE Joint Genome Institute"/>
            <consortium name="Mycorrhizal Genomics Consortium"/>
            <person name="Kohler A."/>
            <person name="Kuo A."/>
            <person name="Nagy L.G."/>
            <person name="Floudas D."/>
            <person name="Copeland A."/>
            <person name="Barry K.W."/>
            <person name="Cichocki N."/>
            <person name="Veneault-Fourrey C."/>
            <person name="LaButti K."/>
            <person name="Lindquist E.A."/>
            <person name="Lipzen A."/>
            <person name="Lundell T."/>
            <person name="Morin E."/>
            <person name="Murat C."/>
            <person name="Riley R."/>
            <person name="Ohm R."/>
            <person name="Sun H."/>
            <person name="Tunlid A."/>
            <person name="Henrissat B."/>
            <person name="Grigoriev I.V."/>
            <person name="Hibbett D.S."/>
            <person name="Martin F."/>
        </authorList>
    </citation>
    <scope>NUCLEOTIDE SEQUENCE [LARGE SCALE GENOMIC DNA]</scope>
    <source>
        <strain evidence="5">FD-334 SS-4</strain>
    </source>
</reference>
<gene>
    <name evidence="4" type="ORF">HYPSUDRAFT_31586</name>
</gene>
<organism evidence="4 5">
    <name type="scientific">Hypholoma sublateritium (strain FD-334 SS-4)</name>
    <dbReference type="NCBI Taxonomy" id="945553"/>
    <lineage>
        <taxon>Eukaryota</taxon>
        <taxon>Fungi</taxon>
        <taxon>Dikarya</taxon>
        <taxon>Basidiomycota</taxon>
        <taxon>Agaricomycotina</taxon>
        <taxon>Agaricomycetes</taxon>
        <taxon>Agaricomycetidae</taxon>
        <taxon>Agaricales</taxon>
        <taxon>Agaricineae</taxon>
        <taxon>Strophariaceae</taxon>
        <taxon>Hypholoma</taxon>
    </lineage>
</organism>
<dbReference type="PANTHER" id="PTHR46310:SF7">
    <property type="entry name" value="AMIDASE 1"/>
    <property type="match status" value="1"/>
</dbReference>
<dbReference type="STRING" id="945553.A0A0D2PFW1"/>
<dbReference type="InterPro" id="IPR023631">
    <property type="entry name" value="Amidase_dom"/>
</dbReference>
<dbReference type="AlphaFoldDB" id="A0A0D2PFW1"/>
<evidence type="ECO:0000256" key="1">
    <source>
        <dbReference type="SAM" id="SignalP"/>
    </source>
</evidence>
<protein>
    <submittedName>
        <fullName evidence="4">Uncharacterized protein</fullName>
    </submittedName>
</protein>
<dbReference type="SUPFAM" id="SSF75304">
    <property type="entry name" value="Amidase signature (AS) enzymes"/>
    <property type="match status" value="1"/>
</dbReference>
<feature type="domain" description="Scytalone dehydratase-like protein Arp1 N-terminal" evidence="3">
    <location>
        <begin position="69"/>
        <end position="172"/>
    </location>
</feature>
<evidence type="ECO:0000313" key="5">
    <source>
        <dbReference type="Proteomes" id="UP000054270"/>
    </source>
</evidence>
<dbReference type="Proteomes" id="UP000054270">
    <property type="component" value="Unassembled WGS sequence"/>
</dbReference>
<dbReference type="EMBL" id="KN817518">
    <property type="protein sequence ID" value="KJA29634.1"/>
    <property type="molecule type" value="Genomic_DNA"/>
</dbReference>
<evidence type="ECO:0000259" key="3">
    <source>
        <dbReference type="Pfam" id="PF26053"/>
    </source>
</evidence>
<proteinExistence type="predicted"/>
<name>A0A0D2PFW1_HYPSF</name>
<feature type="signal peptide" evidence="1">
    <location>
        <begin position="1"/>
        <end position="20"/>
    </location>
</feature>
<sequence length="674" mass="74361">MHMRSILILKLCSVPLSALASVNIDLLSSHPAGTLFKINDSQPLYLAGSQAALEIYLPSAYSLETAALVTSFWINDGHITSESLETQLKFYRRFDDVWNDLFVDHVLISYRGGNSATIDSRVYSWLKRRGVKHIFLSDNIRRLSTEFIPTSVLAGWAPPGPLMMTASDNGTSALLFHNVYRLYLDEYDAFLFGAIPNLIDGGWIETNFTNIFEDESYSQLIPVPSRIPMFTSTLPLAGMRFGLKDIYNAKGLPTAAGSHAYKLTNEIPMQSAPSVQKLIDLGAIMVGKTRTSQFAHGAQPWEFIDVPYSWNPRGDGHLTAAASSSGSACAIAAYHWLEFTVGSDTRGSVRKPATLVGVYGIRPSHGSMDLTGVVPLSEEMDTAGFFTRHPGIFHQVASQWYSESQVASKKTITRFPSKLLYPVEHFPVKNQQAQKMIDHFIESLQHNLDITPIRVNFTETLLPLFPGASFPAFQLASNKLAEYRSWVDIGNPTTEKFVSQFAKQPIFDPIPNVMFSRGQNITDDDFAASVALKRAFRDAVASHIFKEDEESCSESIFMYEAATGGLPSYRVEAFNHLSGAAPFVITATAQGEEAKLADFFNFLASMGELPEITIPIGEATYFSHVSGVWEPIPVAIELVARKGCDAMLLDLVKKLGELGIVQTVAAGRFMFPQV</sequence>